<accession>A0A3M0A376</accession>
<protein>
    <recommendedName>
        <fullName evidence="11">Histidinol-phosphate aminotransferase</fullName>
        <ecNumber evidence="11">2.6.1.9</ecNumber>
    </recommendedName>
    <alternativeName>
        <fullName evidence="11">Imidazole acetol-phosphate transaminase</fullName>
    </alternativeName>
</protein>
<keyword evidence="14" id="KW-1185">Reference proteome</keyword>
<comment type="similarity">
    <text evidence="3 11">Belongs to the class-II pyridoxal-phosphate-dependent aminotransferase family. Histidinol-phosphate aminotransferase subfamily.</text>
</comment>
<dbReference type="InterPro" id="IPR050106">
    <property type="entry name" value="HistidinolP_aminotransfase"/>
</dbReference>
<dbReference type="AlphaFoldDB" id="A0A3M0A376"/>
<dbReference type="CDD" id="cd00609">
    <property type="entry name" value="AAT_like"/>
    <property type="match status" value="1"/>
</dbReference>
<evidence type="ECO:0000256" key="7">
    <source>
        <dbReference type="ARBA" id="ARBA00022679"/>
    </source>
</evidence>
<keyword evidence="7 11" id="KW-0808">Transferase</keyword>
<name>A0A3M0A376_9GAMM</name>
<evidence type="ECO:0000256" key="1">
    <source>
        <dbReference type="ARBA" id="ARBA00001933"/>
    </source>
</evidence>
<comment type="caution">
    <text evidence="13">The sequence shown here is derived from an EMBL/GenBank/DDBJ whole genome shotgun (WGS) entry which is preliminary data.</text>
</comment>
<dbReference type="GO" id="GO:0030170">
    <property type="term" value="F:pyridoxal phosphate binding"/>
    <property type="evidence" value="ECO:0007669"/>
    <property type="project" value="InterPro"/>
</dbReference>
<evidence type="ECO:0000259" key="12">
    <source>
        <dbReference type="Pfam" id="PF00155"/>
    </source>
</evidence>
<dbReference type="SUPFAM" id="SSF53383">
    <property type="entry name" value="PLP-dependent transferases"/>
    <property type="match status" value="1"/>
</dbReference>
<evidence type="ECO:0000256" key="6">
    <source>
        <dbReference type="ARBA" id="ARBA00022605"/>
    </source>
</evidence>
<evidence type="ECO:0000256" key="10">
    <source>
        <dbReference type="ARBA" id="ARBA00047481"/>
    </source>
</evidence>
<keyword evidence="5 11" id="KW-0032">Aminotransferase</keyword>
<dbReference type="RefSeq" id="WP_121877189.1">
    <property type="nucleotide sequence ID" value="NZ_REFJ01000004.1"/>
</dbReference>
<feature type="domain" description="Aminotransferase class I/classII large" evidence="12">
    <location>
        <begin position="40"/>
        <end position="345"/>
    </location>
</feature>
<dbReference type="EMBL" id="REFJ01000004">
    <property type="protein sequence ID" value="RMA79433.1"/>
    <property type="molecule type" value="Genomic_DNA"/>
</dbReference>
<sequence length="359" mass="39813">MSRIKRVIRPELLAQSAYHVQSSQGLLKLDAMESPFKLSGELLQQWLQAISSTSLNRYPDPTAGKAAKRFAEVFALAEDEGILFGNGSDELLQILIQAVAADGTKVLAPSPSFVMYETLCLWNRIEFVGVDLNADFSLNMPAMLEQINTHQPALIFLAQPNNPTANNWAVEDLQAIVECAEGLVVIDEAYYAYSDRHHLEWIRRYDNVVIVRTLSKQGFAGIRLGMLIAKQAWLDEFNKVRMPYNINVLTQATAEFVADAWEPLGLEAGQLAENRQELSDSLVELGLEVFPSQANFLVVRTAHEGALLCNELKARGVLIKNLCGTHPLFKHCVRITVSSISDNTLLLSAIESSLENLTS</sequence>
<evidence type="ECO:0000256" key="11">
    <source>
        <dbReference type="HAMAP-Rule" id="MF_01023"/>
    </source>
</evidence>
<evidence type="ECO:0000256" key="5">
    <source>
        <dbReference type="ARBA" id="ARBA00022576"/>
    </source>
</evidence>
<keyword evidence="9 11" id="KW-0368">Histidine biosynthesis</keyword>
<organism evidence="13 14">
    <name type="scientific">Umboniibacter marinipuniceus</name>
    <dbReference type="NCBI Taxonomy" id="569599"/>
    <lineage>
        <taxon>Bacteria</taxon>
        <taxon>Pseudomonadati</taxon>
        <taxon>Pseudomonadota</taxon>
        <taxon>Gammaproteobacteria</taxon>
        <taxon>Cellvibrionales</taxon>
        <taxon>Cellvibrionaceae</taxon>
        <taxon>Umboniibacter</taxon>
    </lineage>
</organism>
<dbReference type="InterPro" id="IPR015422">
    <property type="entry name" value="PyrdxlP-dep_Trfase_small"/>
</dbReference>
<dbReference type="InterPro" id="IPR005861">
    <property type="entry name" value="HisP_aminotrans"/>
</dbReference>
<dbReference type="HAMAP" id="MF_01023">
    <property type="entry name" value="HisC_aminotrans_2"/>
    <property type="match status" value="1"/>
</dbReference>
<keyword evidence="6 11" id="KW-0028">Amino-acid biosynthesis</keyword>
<evidence type="ECO:0000313" key="13">
    <source>
        <dbReference type="EMBL" id="RMA79433.1"/>
    </source>
</evidence>
<dbReference type="Gene3D" id="3.90.1150.10">
    <property type="entry name" value="Aspartate Aminotransferase, domain 1"/>
    <property type="match status" value="1"/>
</dbReference>
<dbReference type="GO" id="GO:0000105">
    <property type="term" value="P:L-histidine biosynthetic process"/>
    <property type="evidence" value="ECO:0007669"/>
    <property type="project" value="UniProtKB-UniRule"/>
</dbReference>
<reference evidence="13 14" key="1">
    <citation type="submission" date="2018-10" db="EMBL/GenBank/DDBJ databases">
        <title>Genomic Encyclopedia of Type Strains, Phase IV (KMG-IV): sequencing the most valuable type-strain genomes for metagenomic binning, comparative biology and taxonomic classification.</title>
        <authorList>
            <person name="Goeker M."/>
        </authorList>
    </citation>
    <scope>NUCLEOTIDE SEQUENCE [LARGE SCALE GENOMIC DNA]</scope>
    <source>
        <strain evidence="13 14">DSM 25080</strain>
    </source>
</reference>
<feature type="modified residue" description="N6-(pyridoxal phosphate)lysine" evidence="11">
    <location>
        <position position="216"/>
    </location>
</feature>
<evidence type="ECO:0000256" key="9">
    <source>
        <dbReference type="ARBA" id="ARBA00023102"/>
    </source>
</evidence>
<dbReference type="InterPro" id="IPR015421">
    <property type="entry name" value="PyrdxlP-dep_Trfase_major"/>
</dbReference>
<evidence type="ECO:0000256" key="2">
    <source>
        <dbReference type="ARBA" id="ARBA00005011"/>
    </source>
</evidence>
<dbReference type="NCBIfam" id="TIGR01141">
    <property type="entry name" value="hisC"/>
    <property type="match status" value="1"/>
</dbReference>
<proteinExistence type="inferred from homology"/>
<evidence type="ECO:0000256" key="3">
    <source>
        <dbReference type="ARBA" id="ARBA00007970"/>
    </source>
</evidence>
<dbReference type="InterPro" id="IPR015424">
    <property type="entry name" value="PyrdxlP-dep_Trfase"/>
</dbReference>
<dbReference type="Gene3D" id="3.40.640.10">
    <property type="entry name" value="Type I PLP-dependent aspartate aminotransferase-like (Major domain)"/>
    <property type="match status" value="1"/>
</dbReference>
<comment type="subunit">
    <text evidence="4 11">Homodimer.</text>
</comment>
<dbReference type="OrthoDB" id="9813612at2"/>
<gene>
    <name evidence="11" type="primary">hisC</name>
    <name evidence="13" type="ORF">DFR27_1874</name>
</gene>
<comment type="catalytic activity">
    <reaction evidence="10 11">
        <text>L-histidinol phosphate + 2-oxoglutarate = 3-(imidazol-4-yl)-2-oxopropyl phosphate + L-glutamate</text>
        <dbReference type="Rhea" id="RHEA:23744"/>
        <dbReference type="ChEBI" id="CHEBI:16810"/>
        <dbReference type="ChEBI" id="CHEBI:29985"/>
        <dbReference type="ChEBI" id="CHEBI:57766"/>
        <dbReference type="ChEBI" id="CHEBI:57980"/>
        <dbReference type="EC" id="2.6.1.9"/>
    </reaction>
</comment>
<keyword evidence="8 11" id="KW-0663">Pyridoxal phosphate</keyword>
<dbReference type="Pfam" id="PF00155">
    <property type="entry name" value="Aminotran_1_2"/>
    <property type="match status" value="1"/>
</dbReference>
<evidence type="ECO:0000313" key="14">
    <source>
        <dbReference type="Proteomes" id="UP000267187"/>
    </source>
</evidence>
<dbReference type="GO" id="GO:0004400">
    <property type="term" value="F:histidinol-phosphate transaminase activity"/>
    <property type="evidence" value="ECO:0007669"/>
    <property type="project" value="UniProtKB-UniRule"/>
</dbReference>
<evidence type="ECO:0000256" key="4">
    <source>
        <dbReference type="ARBA" id="ARBA00011738"/>
    </source>
</evidence>
<dbReference type="PANTHER" id="PTHR43643:SF6">
    <property type="entry name" value="HISTIDINOL-PHOSPHATE AMINOTRANSFERASE"/>
    <property type="match status" value="1"/>
</dbReference>
<comment type="cofactor">
    <cofactor evidence="1 11">
        <name>pyridoxal 5'-phosphate</name>
        <dbReference type="ChEBI" id="CHEBI:597326"/>
    </cofactor>
</comment>
<dbReference type="Proteomes" id="UP000267187">
    <property type="component" value="Unassembled WGS sequence"/>
</dbReference>
<dbReference type="EC" id="2.6.1.9" evidence="11"/>
<dbReference type="UniPathway" id="UPA00031">
    <property type="reaction ID" value="UER00012"/>
</dbReference>
<evidence type="ECO:0000256" key="8">
    <source>
        <dbReference type="ARBA" id="ARBA00022898"/>
    </source>
</evidence>
<comment type="pathway">
    <text evidence="2 11">Amino-acid biosynthesis; L-histidine biosynthesis; L-histidine from 5-phospho-alpha-D-ribose 1-diphosphate: step 7/9.</text>
</comment>
<dbReference type="PANTHER" id="PTHR43643">
    <property type="entry name" value="HISTIDINOL-PHOSPHATE AMINOTRANSFERASE 2"/>
    <property type="match status" value="1"/>
</dbReference>
<dbReference type="InterPro" id="IPR004839">
    <property type="entry name" value="Aminotransferase_I/II_large"/>
</dbReference>